<dbReference type="RefSeq" id="WP_025086916.1">
    <property type="nucleotide sequence ID" value="NZ_AZFT01000053.1"/>
</dbReference>
<comment type="similarity">
    <text evidence="9">Belongs to the GTP-binding SRP family. FtsY subfamily.</text>
</comment>
<keyword evidence="7 9" id="KW-0675">Receptor</keyword>
<evidence type="ECO:0000256" key="5">
    <source>
        <dbReference type="ARBA" id="ARBA00023134"/>
    </source>
</evidence>
<dbReference type="GO" id="GO:0006614">
    <property type="term" value="P:SRP-dependent cotranslational protein targeting to membrane"/>
    <property type="evidence" value="ECO:0007669"/>
    <property type="project" value="InterPro"/>
</dbReference>
<sequence>MGLFDRLRRAFSGEPEKDKEKEEQLQTSEENQTSEVATATSESDASVETSQTASSESQSETVEQTSETMIEPESEMTQTEESSSTKEVVTASMTIESSEVTTEEVVEEITEEVIEPATTEPKQAEVEVKEEVSETTRYDKGLAKSRKGFGAKINALLANFRRVDEDFFEELEETLIEADVGFETAMKISDELQDEVKLRNAKSKSDVSDAIIERLVDIYENEGQDEDNTLHFASEGPTVFLFVGVNGVGKTTTIGKLAHRYQQEGKKVLLAAGDTFRAGAIEQLAEWGKRVGVDVVTKPEKSDPAAVVYDAVIKAKKEDYDILLVDTAGRLQNKVNLMKELDKIKRVITRELPDAPQEVLLALDATTGQNALTQAKQFKEVTDVTGIVLTKLDGTARGGIVLAIRNELHLPVKLVGLGEKMDDLRDFSPEEFVYGLFKGLVTPKKD</sequence>
<dbReference type="GO" id="GO:0005886">
    <property type="term" value="C:plasma membrane"/>
    <property type="evidence" value="ECO:0007669"/>
    <property type="project" value="UniProtKB-SubCell"/>
</dbReference>
<evidence type="ECO:0000256" key="10">
    <source>
        <dbReference type="SAM" id="MobiDB-lite"/>
    </source>
</evidence>
<evidence type="ECO:0000313" key="13">
    <source>
        <dbReference type="Proteomes" id="UP000051324"/>
    </source>
</evidence>
<dbReference type="OrthoDB" id="9804720at2"/>
<comment type="catalytic activity">
    <reaction evidence="8 9">
        <text>GTP + H2O = GDP + phosphate + H(+)</text>
        <dbReference type="Rhea" id="RHEA:19669"/>
        <dbReference type="ChEBI" id="CHEBI:15377"/>
        <dbReference type="ChEBI" id="CHEBI:15378"/>
        <dbReference type="ChEBI" id="CHEBI:37565"/>
        <dbReference type="ChEBI" id="CHEBI:43474"/>
        <dbReference type="ChEBI" id="CHEBI:58189"/>
        <dbReference type="EC" id="3.6.5.4"/>
    </reaction>
</comment>
<keyword evidence="12" id="KW-0131">Cell cycle</keyword>
<organism evidence="12 13">
    <name type="scientific">Ligilactobacillus apodemi DSM 16634 = JCM 16172</name>
    <dbReference type="NCBI Taxonomy" id="1423724"/>
    <lineage>
        <taxon>Bacteria</taxon>
        <taxon>Bacillati</taxon>
        <taxon>Bacillota</taxon>
        <taxon>Bacilli</taxon>
        <taxon>Lactobacillales</taxon>
        <taxon>Lactobacillaceae</taxon>
        <taxon>Ligilactobacillus</taxon>
    </lineage>
</organism>
<dbReference type="HAMAP" id="MF_00920">
    <property type="entry name" value="FtsY"/>
    <property type="match status" value="1"/>
</dbReference>
<gene>
    <name evidence="9" type="primary">ftsY</name>
    <name evidence="12" type="ORF">FC32_GL000990</name>
</gene>
<proteinExistence type="inferred from homology"/>
<keyword evidence="1 9" id="KW-1003">Cell membrane</keyword>
<dbReference type="FunFam" id="3.40.50.300:FF:000053">
    <property type="entry name" value="Signal recognition particle receptor FtsY"/>
    <property type="match status" value="1"/>
</dbReference>
<dbReference type="InterPro" id="IPR000897">
    <property type="entry name" value="SRP54_GTPase_dom"/>
</dbReference>
<dbReference type="InterPro" id="IPR036225">
    <property type="entry name" value="SRP/SRP_N"/>
</dbReference>
<dbReference type="Pfam" id="PF00448">
    <property type="entry name" value="SRP54"/>
    <property type="match status" value="1"/>
</dbReference>
<dbReference type="GO" id="GO:0051301">
    <property type="term" value="P:cell division"/>
    <property type="evidence" value="ECO:0007669"/>
    <property type="project" value="UniProtKB-KW"/>
</dbReference>
<dbReference type="InterPro" id="IPR004390">
    <property type="entry name" value="SR_rcpt_FtsY"/>
</dbReference>
<feature type="region of interest" description="Disordered" evidence="10">
    <location>
        <begin position="1"/>
        <end position="88"/>
    </location>
</feature>
<dbReference type="Pfam" id="PF02881">
    <property type="entry name" value="SRP54_N"/>
    <property type="match status" value="1"/>
</dbReference>
<dbReference type="GO" id="GO:0005525">
    <property type="term" value="F:GTP binding"/>
    <property type="evidence" value="ECO:0007669"/>
    <property type="project" value="UniProtKB-UniRule"/>
</dbReference>
<dbReference type="FunFam" id="1.20.120.140:FF:000002">
    <property type="entry name" value="Signal recognition particle receptor FtsY"/>
    <property type="match status" value="1"/>
</dbReference>
<feature type="compositionally biased region" description="Low complexity" evidence="10">
    <location>
        <begin position="46"/>
        <end position="68"/>
    </location>
</feature>
<dbReference type="AlphaFoldDB" id="A0A0R1TQK0"/>
<dbReference type="STRING" id="1423724.FC32_GL000990"/>
<evidence type="ECO:0000256" key="6">
    <source>
        <dbReference type="ARBA" id="ARBA00023136"/>
    </source>
</evidence>
<dbReference type="SUPFAM" id="SSF52540">
    <property type="entry name" value="P-loop containing nucleoside triphosphate hydrolases"/>
    <property type="match status" value="1"/>
</dbReference>
<dbReference type="NCBIfam" id="TIGR00064">
    <property type="entry name" value="ftsY"/>
    <property type="match status" value="1"/>
</dbReference>
<comment type="caution">
    <text evidence="12">The sequence shown here is derived from an EMBL/GenBank/DDBJ whole genome shotgun (WGS) entry which is preliminary data.</text>
</comment>
<dbReference type="eggNOG" id="COG0552">
    <property type="taxonomic scope" value="Bacteria"/>
</dbReference>
<evidence type="ECO:0000256" key="7">
    <source>
        <dbReference type="ARBA" id="ARBA00023170"/>
    </source>
</evidence>
<evidence type="ECO:0000256" key="3">
    <source>
        <dbReference type="ARBA" id="ARBA00022741"/>
    </source>
</evidence>
<dbReference type="PANTHER" id="PTHR43134:SF1">
    <property type="entry name" value="SIGNAL RECOGNITION PARTICLE RECEPTOR SUBUNIT ALPHA"/>
    <property type="match status" value="1"/>
</dbReference>
<dbReference type="Proteomes" id="UP000051324">
    <property type="component" value="Unassembled WGS sequence"/>
</dbReference>
<dbReference type="SMART" id="SM00382">
    <property type="entry name" value="AAA"/>
    <property type="match status" value="1"/>
</dbReference>
<evidence type="ECO:0000259" key="11">
    <source>
        <dbReference type="PROSITE" id="PS00300"/>
    </source>
</evidence>
<dbReference type="InterPro" id="IPR013822">
    <property type="entry name" value="Signal_recog_particl_SRP54_hlx"/>
</dbReference>
<feature type="binding site" evidence="9">
    <location>
        <begin position="244"/>
        <end position="251"/>
    </location>
    <ligand>
        <name>GTP</name>
        <dbReference type="ChEBI" id="CHEBI:37565"/>
    </ligand>
</feature>
<dbReference type="Gene3D" id="3.40.50.300">
    <property type="entry name" value="P-loop containing nucleotide triphosphate hydrolases"/>
    <property type="match status" value="1"/>
</dbReference>
<keyword evidence="5 9" id="KW-0342">GTP-binding</keyword>
<comment type="subcellular location">
    <subcellularLocation>
        <location evidence="9">Cell membrane</location>
        <topology evidence="9">Peripheral membrane protein</topology>
        <orientation evidence="9">Cytoplasmic side</orientation>
    </subcellularLocation>
    <subcellularLocation>
        <location evidence="9">Cytoplasm</location>
    </subcellularLocation>
</comment>
<protein>
    <recommendedName>
        <fullName evidence="9">Signal recognition particle receptor FtsY</fullName>
        <shortName evidence="9">SRP receptor</shortName>
        <ecNumber evidence="9">3.6.5.4</ecNumber>
    </recommendedName>
</protein>
<evidence type="ECO:0000256" key="4">
    <source>
        <dbReference type="ARBA" id="ARBA00022801"/>
    </source>
</evidence>
<keyword evidence="3 9" id="KW-0547">Nucleotide-binding</keyword>
<comment type="subunit">
    <text evidence="9">Part of the signal recognition particle protein translocation system, which is composed of SRP and FtsY.</text>
</comment>
<dbReference type="PATRIC" id="fig|1423724.4.peg.1032"/>
<dbReference type="InterPro" id="IPR027417">
    <property type="entry name" value="P-loop_NTPase"/>
</dbReference>
<keyword evidence="12" id="KW-0132">Cell division</keyword>
<dbReference type="InterPro" id="IPR003593">
    <property type="entry name" value="AAA+_ATPase"/>
</dbReference>
<dbReference type="EMBL" id="AZFT01000053">
    <property type="protein sequence ID" value="KRL83729.1"/>
    <property type="molecule type" value="Genomic_DNA"/>
</dbReference>
<feature type="binding site" evidence="9">
    <location>
        <begin position="326"/>
        <end position="330"/>
    </location>
    <ligand>
        <name>GTP</name>
        <dbReference type="ChEBI" id="CHEBI:37565"/>
    </ligand>
</feature>
<dbReference type="PROSITE" id="PS00300">
    <property type="entry name" value="SRP54"/>
    <property type="match status" value="1"/>
</dbReference>
<dbReference type="EC" id="3.6.5.4" evidence="9"/>
<evidence type="ECO:0000256" key="9">
    <source>
        <dbReference type="HAMAP-Rule" id="MF_00920"/>
    </source>
</evidence>
<keyword evidence="6 9" id="KW-0472">Membrane</keyword>
<feature type="compositionally biased region" description="Polar residues" evidence="10">
    <location>
        <begin position="25"/>
        <end position="44"/>
    </location>
</feature>
<comment type="function">
    <text evidence="9">Involved in targeting and insertion of nascent membrane proteins into the cytoplasmic membrane. Acts as a receptor for the complex formed by the signal recognition particle (SRP) and the ribosome-nascent chain (RNC).</text>
</comment>
<evidence type="ECO:0000313" key="12">
    <source>
        <dbReference type="EMBL" id="KRL83729.1"/>
    </source>
</evidence>
<feature type="compositionally biased region" description="Basic and acidic residues" evidence="10">
    <location>
        <begin position="14"/>
        <end position="24"/>
    </location>
</feature>
<evidence type="ECO:0000256" key="8">
    <source>
        <dbReference type="ARBA" id="ARBA00048027"/>
    </source>
</evidence>
<dbReference type="CDD" id="cd17874">
    <property type="entry name" value="FtsY"/>
    <property type="match status" value="1"/>
</dbReference>
<dbReference type="Gene3D" id="1.20.120.140">
    <property type="entry name" value="Signal recognition particle SRP54, nucleotide-binding domain"/>
    <property type="match status" value="1"/>
</dbReference>
<name>A0A0R1TQK0_9LACO</name>
<feature type="domain" description="SRP54-type proteins GTP-binding" evidence="11">
    <location>
        <begin position="411"/>
        <end position="424"/>
    </location>
</feature>
<dbReference type="GO" id="GO:0003924">
    <property type="term" value="F:GTPase activity"/>
    <property type="evidence" value="ECO:0007669"/>
    <property type="project" value="UniProtKB-UniRule"/>
</dbReference>
<feature type="binding site" evidence="9">
    <location>
        <begin position="390"/>
        <end position="393"/>
    </location>
    <ligand>
        <name>GTP</name>
        <dbReference type="ChEBI" id="CHEBI:37565"/>
    </ligand>
</feature>
<dbReference type="GO" id="GO:0005737">
    <property type="term" value="C:cytoplasm"/>
    <property type="evidence" value="ECO:0007669"/>
    <property type="project" value="UniProtKB-SubCell"/>
</dbReference>
<accession>A0A0R1TQK0</accession>
<dbReference type="SUPFAM" id="SSF47364">
    <property type="entry name" value="Domain of the SRP/SRP receptor G-proteins"/>
    <property type="match status" value="1"/>
</dbReference>
<dbReference type="GO" id="GO:0005047">
    <property type="term" value="F:signal recognition particle binding"/>
    <property type="evidence" value="ECO:0007669"/>
    <property type="project" value="TreeGrafter"/>
</dbReference>
<keyword evidence="2 9" id="KW-0963">Cytoplasm</keyword>
<dbReference type="SMART" id="SM00963">
    <property type="entry name" value="SRP54_N"/>
    <property type="match status" value="1"/>
</dbReference>
<feature type="compositionally biased region" description="Low complexity" evidence="10">
    <location>
        <begin position="75"/>
        <end position="88"/>
    </location>
</feature>
<evidence type="ECO:0000256" key="2">
    <source>
        <dbReference type="ARBA" id="ARBA00022490"/>
    </source>
</evidence>
<reference evidence="12 13" key="1">
    <citation type="journal article" date="2015" name="Genome Announc.">
        <title>Expanding the biotechnology potential of lactobacilli through comparative genomics of 213 strains and associated genera.</title>
        <authorList>
            <person name="Sun Z."/>
            <person name="Harris H.M."/>
            <person name="McCann A."/>
            <person name="Guo C."/>
            <person name="Argimon S."/>
            <person name="Zhang W."/>
            <person name="Yang X."/>
            <person name="Jeffery I.B."/>
            <person name="Cooney J.C."/>
            <person name="Kagawa T.F."/>
            <person name="Liu W."/>
            <person name="Song Y."/>
            <person name="Salvetti E."/>
            <person name="Wrobel A."/>
            <person name="Rasinkangas P."/>
            <person name="Parkhill J."/>
            <person name="Rea M.C."/>
            <person name="O'Sullivan O."/>
            <person name="Ritari J."/>
            <person name="Douillard F.P."/>
            <person name="Paul Ross R."/>
            <person name="Yang R."/>
            <person name="Briner A.E."/>
            <person name="Felis G.E."/>
            <person name="de Vos W.M."/>
            <person name="Barrangou R."/>
            <person name="Klaenhammer T.R."/>
            <person name="Caufield P.W."/>
            <person name="Cui Y."/>
            <person name="Zhang H."/>
            <person name="O'Toole P.W."/>
        </authorList>
    </citation>
    <scope>NUCLEOTIDE SEQUENCE [LARGE SCALE GENOMIC DNA]</scope>
    <source>
        <strain evidence="12 13">DSM 16634</strain>
    </source>
</reference>
<dbReference type="SMART" id="SM00962">
    <property type="entry name" value="SRP54"/>
    <property type="match status" value="1"/>
</dbReference>
<evidence type="ECO:0000256" key="1">
    <source>
        <dbReference type="ARBA" id="ARBA00022475"/>
    </source>
</evidence>
<dbReference type="InterPro" id="IPR042101">
    <property type="entry name" value="SRP54_N_sf"/>
</dbReference>
<dbReference type="PANTHER" id="PTHR43134">
    <property type="entry name" value="SIGNAL RECOGNITION PARTICLE RECEPTOR SUBUNIT ALPHA"/>
    <property type="match status" value="1"/>
</dbReference>
<keyword evidence="4 9" id="KW-0378">Hydrolase</keyword>
<keyword evidence="13" id="KW-1185">Reference proteome</keyword>